<evidence type="ECO:0000313" key="2">
    <source>
        <dbReference type="EnsemblPlants" id="KQJ83974"/>
    </source>
</evidence>
<dbReference type="Gramene" id="KQJ83974">
    <property type="protein sequence ID" value="KQJ83974"/>
    <property type="gene ID" value="BRADI_5g17943v3"/>
</dbReference>
<keyword evidence="3" id="KW-1185">Reference proteome</keyword>
<dbReference type="Proteomes" id="UP000008810">
    <property type="component" value="Chromosome 5"/>
</dbReference>
<organism evidence="1">
    <name type="scientific">Brachypodium distachyon</name>
    <name type="common">Purple false brome</name>
    <name type="synonym">Trachynia distachya</name>
    <dbReference type="NCBI Taxonomy" id="15368"/>
    <lineage>
        <taxon>Eukaryota</taxon>
        <taxon>Viridiplantae</taxon>
        <taxon>Streptophyta</taxon>
        <taxon>Embryophyta</taxon>
        <taxon>Tracheophyta</taxon>
        <taxon>Spermatophyta</taxon>
        <taxon>Magnoliopsida</taxon>
        <taxon>Liliopsida</taxon>
        <taxon>Poales</taxon>
        <taxon>Poaceae</taxon>
        <taxon>BOP clade</taxon>
        <taxon>Pooideae</taxon>
        <taxon>Stipodae</taxon>
        <taxon>Brachypodieae</taxon>
        <taxon>Brachypodium</taxon>
    </lineage>
</organism>
<reference evidence="2" key="3">
    <citation type="submission" date="2018-08" db="UniProtKB">
        <authorList>
            <consortium name="EnsemblPlants"/>
        </authorList>
    </citation>
    <scope>IDENTIFICATION</scope>
    <source>
        <strain evidence="2">cv. Bd21</strain>
    </source>
</reference>
<sequence>MSTKVKTAIMACKIKSQQHPHDVRHRVAFAGALQLLGSASQPRNKSAEPANLGVCRHHRYEQGAAPLSSRLRAFLQFRSSFG</sequence>
<protein>
    <submittedName>
        <fullName evidence="1 2">Uncharacterized protein</fullName>
    </submittedName>
</protein>
<reference evidence="1 2" key="1">
    <citation type="journal article" date="2010" name="Nature">
        <title>Genome sequencing and analysis of the model grass Brachypodium distachyon.</title>
        <authorList>
            <consortium name="International Brachypodium Initiative"/>
        </authorList>
    </citation>
    <scope>NUCLEOTIDE SEQUENCE [LARGE SCALE GENOMIC DNA]</scope>
    <source>
        <strain evidence="1 2">Bd21</strain>
    </source>
</reference>
<dbReference type="AlphaFoldDB" id="A0A0Q3E7W5"/>
<evidence type="ECO:0000313" key="1">
    <source>
        <dbReference type="EMBL" id="KQJ83974.1"/>
    </source>
</evidence>
<dbReference type="EMBL" id="CM000884">
    <property type="protein sequence ID" value="KQJ83974.1"/>
    <property type="molecule type" value="Genomic_DNA"/>
</dbReference>
<gene>
    <name evidence="1" type="ORF">BRADI_5g17943v3</name>
</gene>
<evidence type="ECO:0000313" key="3">
    <source>
        <dbReference type="Proteomes" id="UP000008810"/>
    </source>
</evidence>
<dbReference type="InParanoid" id="A0A0Q3E7W5"/>
<proteinExistence type="predicted"/>
<reference evidence="1" key="2">
    <citation type="submission" date="2017-06" db="EMBL/GenBank/DDBJ databases">
        <title>WGS assembly of Brachypodium distachyon.</title>
        <authorList>
            <consortium name="The International Brachypodium Initiative"/>
            <person name="Lucas S."/>
            <person name="Harmon-Smith M."/>
            <person name="Lail K."/>
            <person name="Tice H."/>
            <person name="Grimwood J."/>
            <person name="Bruce D."/>
            <person name="Barry K."/>
            <person name="Shu S."/>
            <person name="Lindquist E."/>
            <person name="Wang M."/>
            <person name="Pitluck S."/>
            <person name="Vogel J.P."/>
            <person name="Garvin D.F."/>
            <person name="Mockler T.C."/>
            <person name="Schmutz J."/>
            <person name="Rokhsar D."/>
            <person name="Bevan M.W."/>
        </authorList>
    </citation>
    <scope>NUCLEOTIDE SEQUENCE</scope>
    <source>
        <strain evidence="1">Bd21</strain>
    </source>
</reference>
<accession>A0A0Q3E7W5</accession>
<name>A0A0Q3E7W5_BRADI</name>
<dbReference type="EnsemblPlants" id="KQJ83974">
    <property type="protein sequence ID" value="KQJ83974"/>
    <property type="gene ID" value="BRADI_5g17943v3"/>
</dbReference>